<proteinExistence type="predicted"/>
<gene>
    <name evidence="1" type="ORF">LR48_Vigan10g204100</name>
</gene>
<dbReference type="Gramene" id="KOM56149">
    <property type="protein sequence ID" value="KOM56149"/>
    <property type="gene ID" value="LR48_Vigan10g204100"/>
</dbReference>
<evidence type="ECO:0000313" key="2">
    <source>
        <dbReference type="Proteomes" id="UP000053144"/>
    </source>
</evidence>
<dbReference type="EMBL" id="CM003380">
    <property type="protein sequence ID" value="KOM56149.1"/>
    <property type="molecule type" value="Genomic_DNA"/>
</dbReference>
<reference evidence="2" key="1">
    <citation type="journal article" date="2015" name="Proc. Natl. Acad. Sci. U.S.A.">
        <title>Genome sequencing of adzuki bean (Vigna angularis) provides insight into high starch and low fat accumulation and domestication.</title>
        <authorList>
            <person name="Yang K."/>
            <person name="Tian Z."/>
            <person name="Chen C."/>
            <person name="Luo L."/>
            <person name="Zhao B."/>
            <person name="Wang Z."/>
            <person name="Yu L."/>
            <person name="Li Y."/>
            <person name="Sun Y."/>
            <person name="Li W."/>
            <person name="Chen Y."/>
            <person name="Li Y."/>
            <person name="Zhang Y."/>
            <person name="Ai D."/>
            <person name="Zhao J."/>
            <person name="Shang C."/>
            <person name="Ma Y."/>
            <person name="Wu B."/>
            <person name="Wang M."/>
            <person name="Gao L."/>
            <person name="Sun D."/>
            <person name="Zhang P."/>
            <person name="Guo F."/>
            <person name="Wang W."/>
            <person name="Li Y."/>
            <person name="Wang J."/>
            <person name="Varshney R.K."/>
            <person name="Wang J."/>
            <person name="Ling H.Q."/>
            <person name="Wan P."/>
        </authorList>
    </citation>
    <scope>NUCLEOTIDE SEQUENCE</scope>
    <source>
        <strain evidence="2">cv. Jingnong 6</strain>
    </source>
</reference>
<dbReference type="Proteomes" id="UP000053144">
    <property type="component" value="Chromosome 10"/>
</dbReference>
<evidence type="ECO:0000313" key="1">
    <source>
        <dbReference type="EMBL" id="KOM56149.1"/>
    </source>
</evidence>
<sequence>MQFPTTYPVVQFEPSNVVLCHLSIDPGRTFHGSLPPRTFHIVPCRLPSLSRSNLPMQFPIAYLVGSGRTFHVVICHLSGALGQTIHVVPCRLPKSYHPNLFVAVLLEVKGLYL</sequence>
<name>A0A0L9VN24_PHAAN</name>
<protein>
    <submittedName>
        <fullName evidence="1">Uncharacterized protein</fullName>
    </submittedName>
</protein>
<accession>A0A0L9VN24</accession>
<dbReference type="AlphaFoldDB" id="A0A0L9VN24"/>
<organism evidence="1 2">
    <name type="scientific">Phaseolus angularis</name>
    <name type="common">Azuki bean</name>
    <name type="synonym">Vigna angularis</name>
    <dbReference type="NCBI Taxonomy" id="3914"/>
    <lineage>
        <taxon>Eukaryota</taxon>
        <taxon>Viridiplantae</taxon>
        <taxon>Streptophyta</taxon>
        <taxon>Embryophyta</taxon>
        <taxon>Tracheophyta</taxon>
        <taxon>Spermatophyta</taxon>
        <taxon>Magnoliopsida</taxon>
        <taxon>eudicotyledons</taxon>
        <taxon>Gunneridae</taxon>
        <taxon>Pentapetalae</taxon>
        <taxon>rosids</taxon>
        <taxon>fabids</taxon>
        <taxon>Fabales</taxon>
        <taxon>Fabaceae</taxon>
        <taxon>Papilionoideae</taxon>
        <taxon>50 kb inversion clade</taxon>
        <taxon>NPAAA clade</taxon>
        <taxon>indigoferoid/millettioid clade</taxon>
        <taxon>Phaseoleae</taxon>
        <taxon>Vigna</taxon>
    </lineage>
</organism>